<dbReference type="AlphaFoldDB" id="A0A345YJB9"/>
<gene>
    <name evidence="2" type="ORF">DVR09_16335</name>
</gene>
<organism evidence="2 3">
    <name type="scientific">Erythrobacter aureus</name>
    <dbReference type="NCBI Taxonomy" id="2182384"/>
    <lineage>
        <taxon>Bacteria</taxon>
        <taxon>Pseudomonadati</taxon>
        <taxon>Pseudomonadota</taxon>
        <taxon>Alphaproteobacteria</taxon>
        <taxon>Sphingomonadales</taxon>
        <taxon>Erythrobacteraceae</taxon>
        <taxon>Erythrobacter/Porphyrobacter group</taxon>
        <taxon>Erythrobacter</taxon>
    </lineage>
</organism>
<geneLocation type="plasmid" evidence="2 3">
    <name>unnamed</name>
</geneLocation>
<reference evidence="2 3" key="1">
    <citation type="submission" date="2018-07" db="EMBL/GenBank/DDBJ databases">
        <title>Genome sequence of Erythrobacter strain YH-07, an antagonistic bacterium isolated from Yellow Sea.</title>
        <authorList>
            <person name="Tang T."/>
            <person name="Liu Q."/>
            <person name="Sun X."/>
        </authorList>
    </citation>
    <scope>NUCLEOTIDE SEQUENCE [LARGE SCALE GENOMIC DNA]</scope>
    <source>
        <strain evidence="2 3">YH-07</strain>
        <plasmid evidence="2 3">unnamed</plasmid>
    </source>
</reference>
<proteinExistence type="predicted"/>
<dbReference type="EMBL" id="CP031358">
    <property type="protein sequence ID" value="AXK44021.1"/>
    <property type="molecule type" value="Genomic_DNA"/>
</dbReference>
<sequence>MPNILKVSAALALLSTSSACIFEERDAEQEVTSDILLYCTMESAKPVKLVSDDDGSEFEAKLNYDGFYRIDIDEQTMSLKQSGAEDFRPLCHKDGACKLLSSKFEIRFENHGREYDGKTYNETYVIDRVTRAIYMKTDVFGPEAGPTTYARGSCRKAESTDKPSF</sequence>
<feature type="chain" id="PRO_5016583138" description="Lipoprotein" evidence="1">
    <location>
        <begin position="22"/>
        <end position="165"/>
    </location>
</feature>
<feature type="signal peptide" evidence="1">
    <location>
        <begin position="1"/>
        <end position="21"/>
    </location>
</feature>
<keyword evidence="2" id="KW-0614">Plasmid</keyword>
<name>A0A345YJB9_9SPHN</name>
<dbReference type="RefSeq" id="WP_115418334.1">
    <property type="nucleotide sequence ID" value="NZ_CP031358.1"/>
</dbReference>
<keyword evidence="1" id="KW-0732">Signal</keyword>
<keyword evidence="3" id="KW-1185">Reference proteome</keyword>
<dbReference type="KEGG" id="err:DVR09_16335"/>
<dbReference type="PROSITE" id="PS51257">
    <property type="entry name" value="PROKAR_LIPOPROTEIN"/>
    <property type="match status" value="1"/>
</dbReference>
<accession>A0A345YJB9</accession>
<evidence type="ECO:0000256" key="1">
    <source>
        <dbReference type="SAM" id="SignalP"/>
    </source>
</evidence>
<evidence type="ECO:0008006" key="4">
    <source>
        <dbReference type="Google" id="ProtNLM"/>
    </source>
</evidence>
<dbReference type="Proteomes" id="UP000254508">
    <property type="component" value="Plasmid unnamed"/>
</dbReference>
<evidence type="ECO:0000313" key="2">
    <source>
        <dbReference type="EMBL" id="AXK44021.1"/>
    </source>
</evidence>
<evidence type="ECO:0000313" key="3">
    <source>
        <dbReference type="Proteomes" id="UP000254508"/>
    </source>
</evidence>
<protein>
    <recommendedName>
        <fullName evidence="4">Lipoprotein</fullName>
    </recommendedName>
</protein>